<evidence type="ECO:0000313" key="2">
    <source>
        <dbReference type="EMBL" id="SDC39174.1"/>
    </source>
</evidence>
<dbReference type="GO" id="GO:0005886">
    <property type="term" value="C:plasma membrane"/>
    <property type="evidence" value="ECO:0007669"/>
    <property type="project" value="TreeGrafter"/>
</dbReference>
<dbReference type="STRING" id="1236220.SAMN04488112_10787"/>
<dbReference type="Proteomes" id="UP000199387">
    <property type="component" value="Unassembled WGS sequence"/>
</dbReference>
<proteinExistence type="predicted"/>
<dbReference type="Gene3D" id="3.40.50.720">
    <property type="entry name" value="NAD(P)-binding Rossmann-like Domain"/>
    <property type="match status" value="1"/>
</dbReference>
<dbReference type="Pfam" id="PF05222">
    <property type="entry name" value="AlaDh_PNT_N"/>
    <property type="match status" value="1"/>
</dbReference>
<dbReference type="PANTHER" id="PTHR42795">
    <property type="entry name" value="ALANINE DEHYDROGENASE"/>
    <property type="match status" value="1"/>
</dbReference>
<dbReference type="InterPro" id="IPR007886">
    <property type="entry name" value="AlaDH/PNT_N"/>
</dbReference>
<dbReference type="GO" id="GO:0000286">
    <property type="term" value="F:alanine dehydrogenase activity"/>
    <property type="evidence" value="ECO:0007669"/>
    <property type="project" value="TreeGrafter"/>
</dbReference>
<evidence type="ECO:0000313" key="3">
    <source>
        <dbReference type="Proteomes" id="UP000199387"/>
    </source>
</evidence>
<protein>
    <submittedName>
        <fullName evidence="2">Alanine dehydrogenase/PNT, N-terminal domain</fullName>
    </submittedName>
</protein>
<name>A0A1G6L7G2_9BACL</name>
<dbReference type="GO" id="GO:0006524">
    <property type="term" value="P:alanine catabolic process"/>
    <property type="evidence" value="ECO:0007669"/>
    <property type="project" value="TreeGrafter"/>
</dbReference>
<evidence type="ECO:0000259" key="1">
    <source>
        <dbReference type="SMART" id="SM01003"/>
    </source>
</evidence>
<dbReference type="EMBL" id="FMZA01000007">
    <property type="protein sequence ID" value="SDC39174.1"/>
    <property type="molecule type" value="Genomic_DNA"/>
</dbReference>
<dbReference type="SUPFAM" id="SSF52283">
    <property type="entry name" value="Formate/glycerate dehydrogenase catalytic domain-like"/>
    <property type="match status" value="1"/>
</dbReference>
<keyword evidence="3" id="KW-1185">Reference proteome</keyword>
<gene>
    <name evidence="2" type="ORF">SAMN04488112_10787</name>
</gene>
<feature type="domain" description="Alanine dehydrogenase/pyridine nucleotide transhydrogenase N-terminal" evidence="1">
    <location>
        <begin position="6"/>
        <end position="73"/>
    </location>
</feature>
<organism evidence="2 3">
    <name type="scientific">Melghirimyces thermohalophilus</name>
    <dbReference type="NCBI Taxonomy" id="1236220"/>
    <lineage>
        <taxon>Bacteria</taxon>
        <taxon>Bacillati</taxon>
        <taxon>Bacillota</taxon>
        <taxon>Bacilli</taxon>
        <taxon>Bacillales</taxon>
        <taxon>Thermoactinomycetaceae</taxon>
        <taxon>Melghirimyces</taxon>
    </lineage>
</organism>
<dbReference type="AlphaFoldDB" id="A0A1G6L7G2"/>
<dbReference type="SMART" id="SM01003">
    <property type="entry name" value="AlaDh_PNT_N"/>
    <property type="match status" value="1"/>
</dbReference>
<sequence length="73" mass="7665">MSLTIAVPKETEPGENRVALVPKEVGRLAESGMSVVVESGVGLGADYRDRGYEKAGALVVTETAALYEKADVI</sequence>
<accession>A0A1G6L7G2</accession>
<dbReference type="PANTHER" id="PTHR42795:SF1">
    <property type="entry name" value="ALANINE DEHYDROGENASE"/>
    <property type="match status" value="1"/>
</dbReference>
<reference evidence="2 3" key="1">
    <citation type="submission" date="2016-10" db="EMBL/GenBank/DDBJ databases">
        <authorList>
            <person name="de Groot N.N."/>
        </authorList>
    </citation>
    <scope>NUCLEOTIDE SEQUENCE [LARGE SCALE GENOMIC DNA]</scope>
    <source>
        <strain evidence="2 3">DSM 45514</strain>
    </source>
</reference>
<dbReference type="RefSeq" id="WP_176757875.1">
    <property type="nucleotide sequence ID" value="NZ_FMZA01000007.1"/>
</dbReference>